<dbReference type="InParanoid" id="A0A6P7IEK2"/>
<dbReference type="CTD" id="925"/>
<evidence type="ECO:0000256" key="4">
    <source>
        <dbReference type="ARBA" id="ARBA00022729"/>
    </source>
</evidence>
<keyword evidence="10" id="KW-1015">Disulfide bond</keyword>
<evidence type="ECO:0000313" key="17">
    <source>
        <dbReference type="RefSeq" id="XP_028261337.1"/>
    </source>
</evidence>
<reference evidence="17" key="1">
    <citation type="submission" date="2025-08" db="UniProtKB">
        <authorList>
            <consortium name="RefSeq"/>
        </authorList>
    </citation>
    <scope>IDENTIFICATION</scope>
</reference>
<dbReference type="PANTHER" id="PTHR10441">
    <property type="entry name" value="CD8 ALPHA CHAIN"/>
    <property type="match status" value="1"/>
</dbReference>
<keyword evidence="5" id="KW-0391">Immunity</keyword>
<protein>
    <submittedName>
        <fullName evidence="17">T-cell surface glycoprotein CD8 alpha chain isoform X1</fullName>
    </submittedName>
</protein>
<dbReference type="PANTHER" id="PTHR10441:SF2">
    <property type="entry name" value="T-CELL SURFACE GLYCOPROTEIN CD8 ALPHA CHAIN"/>
    <property type="match status" value="1"/>
</dbReference>
<evidence type="ECO:0000256" key="12">
    <source>
        <dbReference type="ARBA" id="ARBA00023288"/>
    </source>
</evidence>
<proteinExistence type="predicted"/>
<keyword evidence="16" id="KW-1185">Reference proteome</keyword>
<evidence type="ECO:0000256" key="9">
    <source>
        <dbReference type="ARBA" id="ARBA00023139"/>
    </source>
</evidence>
<keyword evidence="6 14" id="KW-1133">Transmembrane helix</keyword>
<dbReference type="SUPFAM" id="SSF48726">
    <property type="entry name" value="Immunoglobulin"/>
    <property type="match status" value="1"/>
</dbReference>
<dbReference type="Gene3D" id="2.60.40.10">
    <property type="entry name" value="Immunoglobulins"/>
    <property type="match status" value="1"/>
</dbReference>
<dbReference type="InterPro" id="IPR015468">
    <property type="entry name" value="CD8_asu"/>
</dbReference>
<keyword evidence="11" id="KW-0325">Glycoprotein</keyword>
<evidence type="ECO:0000256" key="11">
    <source>
        <dbReference type="ARBA" id="ARBA00023180"/>
    </source>
</evidence>
<feature type="signal peptide" evidence="15">
    <location>
        <begin position="1"/>
        <end position="20"/>
    </location>
</feature>
<evidence type="ECO:0000256" key="13">
    <source>
        <dbReference type="ARBA" id="ARBA00023319"/>
    </source>
</evidence>
<keyword evidence="4 15" id="KW-0732">Signal</keyword>
<evidence type="ECO:0000256" key="1">
    <source>
        <dbReference type="ARBA" id="ARBA00004251"/>
    </source>
</evidence>
<dbReference type="OrthoDB" id="9906515at2759"/>
<accession>A0A6P7IEK2</accession>
<evidence type="ECO:0000256" key="5">
    <source>
        <dbReference type="ARBA" id="ARBA00022859"/>
    </source>
</evidence>
<comment type="subcellular location">
    <subcellularLocation>
        <location evidence="1">Cell membrane</location>
        <topology evidence="1">Single-pass type I membrane protein</topology>
    </subcellularLocation>
</comment>
<gene>
    <name evidence="17" type="primary">cd8a</name>
</gene>
<dbReference type="RefSeq" id="XP_028261337.1">
    <property type="nucleotide sequence ID" value="XM_028405536.1"/>
</dbReference>
<organism evidence="16 17">
    <name type="scientific">Parambassis ranga</name>
    <name type="common">Indian glassy fish</name>
    <dbReference type="NCBI Taxonomy" id="210632"/>
    <lineage>
        <taxon>Eukaryota</taxon>
        <taxon>Metazoa</taxon>
        <taxon>Chordata</taxon>
        <taxon>Craniata</taxon>
        <taxon>Vertebrata</taxon>
        <taxon>Euteleostomi</taxon>
        <taxon>Actinopterygii</taxon>
        <taxon>Neopterygii</taxon>
        <taxon>Teleostei</taxon>
        <taxon>Neoteleostei</taxon>
        <taxon>Acanthomorphata</taxon>
        <taxon>Ovalentaria</taxon>
        <taxon>Ambassidae</taxon>
        <taxon>Parambassis</taxon>
    </lineage>
</organism>
<keyword evidence="12" id="KW-0449">Lipoprotein</keyword>
<evidence type="ECO:0000256" key="10">
    <source>
        <dbReference type="ARBA" id="ARBA00023157"/>
    </source>
</evidence>
<evidence type="ECO:0000256" key="7">
    <source>
        <dbReference type="ARBA" id="ARBA00023130"/>
    </source>
</evidence>
<evidence type="ECO:0000256" key="14">
    <source>
        <dbReference type="SAM" id="Phobius"/>
    </source>
</evidence>
<evidence type="ECO:0000256" key="8">
    <source>
        <dbReference type="ARBA" id="ARBA00023136"/>
    </source>
</evidence>
<keyword evidence="2" id="KW-1003">Cell membrane</keyword>
<evidence type="ECO:0000313" key="16">
    <source>
        <dbReference type="Proteomes" id="UP000515145"/>
    </source>
</evidence>
<evidence type="ECO:0000256" key="15">
    <source>
        <dbReference type="SAM" id="SignalP"/>
    </source>
</evidence>
<dbReference type="GO" id="GO:0002250">
    <property type="term" value="P:adaptive immune response"/>
    <property type="evidence" value="ECO:0007669"/>
    <property type="project" value="UniProtKB-KW"/>
</dbReference>
<dbReference type="InterPro" id="IPR013783">
    <property type="entry name" value="Ig-like_fold"/>
</dbReference>
<dbReference type="Proteomes" id="UP000515145">
    <property type="component" value="Chromosome 5"/>
</dbReference>
<keyword evidence="13" id="KW-0393">Immunoglobulin domain</keyword>
<name>A0A6P7IEK2_9TELE</name>
<keyword evidence="9" id="KW-0564">Palmitate</keyword>
<feature type="transmembrane region" description="Helical" evidence="14">
    <location>
        <begin position="168"/>
        <end position="191"/>
    </location>
</feature>
<dbReference type="AlphaFoldDB" id="A0A6P7IEK2"/>
<dbReference type="InterPro" id="IPR036179">
    <property type="entry name" value="Ig-like_dom_sf"/>
</dbReference>
<dbReference type="GO" id="GO:0005886">
    <property type="term" value="C:plasma membrane"/>
    <property type="evidence" value="ECO:0007669"/>
    <property type="project" value="UniProtKB-SubCell"/>
</dbReference>
<evidence type="ECO:0000256" key="2">
    <source>
        <dbReference type="ARBA" id="ARBA00022475"/>
    </source>
</evidence>
<sequence>MDQKWIQVLVILMLFQKASSGAVKTVKDREKVEITCHPGPGNMIVWFRVLDGHSVEFIGSYSLNGVIKTTGPSYSRFSYNPNTLTVKSFDRGLDSGTYCCAALVKGIELRFGNITRLSGEEIMKSPIPVQPTQATLQKNPSTTTTACYCPENQKQPGATSASMSCHPIMLGGLAGGCGLLLLLLIVTTLYCNRIRTRRCPHHYKRKPRMAALEKQQHI</sequence>
<keyword evidence="3 14" id="KW-0812">Transmembrane</keyword>
<evidence type="ECO:0000256" key="6">
    <source>
        <dbReference type="ARBA" id="ARBA00022989"/>
    </source>
</evidence>
<keyword evidence="7" id="KW-1064">Adaptive immunity</keyword>
<evidence type="ECO:0000256" key="3">
    <source>
        <dbReference type="ARBA" id="ARBA00022692"/>
    </source>
</evidence>
<dbReference type="FunCoup" id="A0A6P7IEK2">
    <property type="interactions" value="199"/>
</dbReference>
<keyword evidence="8 14" id="KW-0472">Membrane</keyword>
<dbReference type="GeneID" id="114435659"/>
<feature type="chain" id="PRO_5028100755" evidence="15">
    <location>
        <begin position="21"/>
        <end position="218"/>
    </location>
</feature>